<feature type="compositionally biased region" description="Basic and acidic residues" evidence="1">
    <location>
        <begin position="107"/>
        <end position="116"/>
    </location>
</feature>
<dbReference type="Proteomes" id="UP000431826">
    <property type="component" value="Unassembled WGS sequence"/>
</dbReference>
<dbReference type="EMBL" id="BLIR01000001">
    <property type="protein sequence ID" value="GFE35697.1"/>
    <property type="molecule type" value="Genomic_DNA"/>
</dbReference>
<evidence type="ECO:0000256" key="1">
    <source>
        <dbReference type="SAM" id="MobiDB-lite"/>
    </source>
</evidence>
<reference evidence="2 3" key="1">
    <citation type="submission" date="2019-12" db="EMBL/GenBank/DDBJ databases">
        <title>Whole genome shotgun sequence of Streptomyces tubercidicus NBRC 13090.</title>
        <authorList>
            <person name="Ichikawa N."/>
            <person name="Kimura A."/>
            <person name="Kitahashi Y."/>
            <person name="Komaki H."/>
            <person name="Tamura T."/>
        </authorList>
    </citation>
    <scope>NUCLEOTIDE SEQUENCE [LARGE SCALE GENOMIC DNA]</scope>
    <source>
        <strain evidence="2 3">NBRC 13090</strain>
    </source>
</reference>
<evidence type="ECO:0000313" key="2">
    <source>
        <dbReference type="EMBL" id="GFE35697.1"/>
    </source>
</evidence>
<proteinExistence type="predicted"/>
<name>A0A640UIS8_9ACTN</name>
<evidence type="ECO:0000313" key="3">
    <source>
        <dbReference type="Proteomes" id="UP000431826"/>
    </source>
</evidence>
<accession>A0A640UIS8</accession>
<comment type="caution">
    <text evidence="2">The sequence shown here is derived from an EMBL/GenBank/DDBJ whole genome shotgun (WGS) entry which is preliminary data.</text>
</comment>
<protein>
    <submittedName>
        <fullName evidence="2">Uncharacterized protein</fullName>
    </submittedName>
</protein>
<gene>
    <name evidence="2" type="ORF">Stube_03700</name>
</gene>
<feature type="region of interest" description="Disordered" evidence="1">
    <location>
        <begin position="97"/>
        <end position="116"/>
    </location>
</feature>
<sequence>MDAQLEKEQPQVGVGAKGVMVPSVPPLDDAPYLLLATCCLRYRSAQADGLPSPKGDLAAVSEIKPWLAGYVMNSQRRRAWGNVWGGRLIWIVGEAHRAPSRGGGSHHMGDPREGSP</sequence>
<organism evidence="2 3">
    <name type="scientific">Streptomyces tubercidicus</name>
    <dbReference type="NCBI Taxonomy" id="47759"/>
    <lineage>
        <taxon>Bacteria</taxon>
        <taxon>Bacillati</taxon>
        <taxon>Actinomycetota</taxon>
        <taxon>Actinomycetes</taxon>
        <taxon>Kitasatosporales</taxon>
        <taxon>Streptomycetaceae</taxon>
        <taxon>Streptomyces</taxon>
    </lineage>
</organism>
<dbReference type="AlphaFoldDB" id="A0A640UIS8"/>
<keyword evidence="3" id="KW-1185">Reference proteome</keyword>